<evidence type="ECO:0000259" key="1">
    <source>
        <dbReference type="Pfam" id="PF01796"/>
    </source>
</evidence>
<dbReference type="Gene3D" id="6.10.30.10">
    <property type="match status" value="1"/>
</dbReference>
<dbReference type="Proteomes" id="UP000216225">
    <property type="component" value="Unassembled WGS sequence"/>
</dbReference>
<dbReference type="PANTHER" id="PTHR34075">
    <property type="entry name" value="BLR3430 PROTEIN"/>
    <property type="match status" value="1"/>
</dbReference>
<accession>A0A420KGY6</accession>
<dbReference type="RefSeq" id="WP_094436976.1">
    <property type="nucleotide sequence ID" value="NZ_NKDB02000001.1"/>
</dbReference>
<dbReference type="EMBL" id="NKDB02000001">
    <property type="protein sequence ID" value="RKJ99195.1"/>
    <property type="molecule type" value="Genomic_DNA"/>
</dbReference>
<dbReference type="SUPFAM" id="SSF50249">
    <property type="entry name" value="Nucleic acid-binding proteins"/>
    <property type="match status" value="1"/>
</dbReference>
<dbReference type="AlphaFoldDB" id="A0A420KGY6"/>
<evidence type="ECO:0000313" key="3">
    <source>
        <dbReference type="EMBL" id="RKJ99195.1"/>
    </source>
</evidence>
<name>A0A420KGY6_9BURK</name>
<dbReference type="InterPro" id="IPR012340">
    <property type="entry name" value="NA-bd_OB-fold"/>
</dbReference>
<evidence type="ECO:0000259" key="2">
    <source>
        <dbReference type="Pfam" id="PF12172"/>
    </source>
</evidence>
<feature type="domain" description="ChsH2 rubredoxin-like zinc ribbon" evidence="2">
    <location>
        <begin position="20"/>
        <end position="53"/>
    </location>
</feature>
<dbReference type="InterPro" id="IPR022002">
    <property type="entry name" value="ChsH2_Znr"/>
</dbReference>
<evidence type="ECO:0000313" key="4">
    <source>
        <dbReference type="Proteomes" id="UP000216225"/>
    </source>
</evidence>
<comment type="caution">
    <text evidence="3">The sequence shown here is derived from an EMBL/GenBank/DDBJ whole genome shotgun (WGS) entry which is preliminary data.</text>
</comment>
<dbReference type="Pfam" id="PF01796">
    <property type="entry name" value="OB_ChsH2_C"/>
    <property type="match status" value="1"/>
</dbReference>
<dbReference type="Pfam" id="PF12172">
    <property type="entry name" value="zf-ChsH2"/>
    <property type="match status" value="1"/>
</dbReference>
<dbReference type="InterPro" id="IPR052513">
    <property type="entry name" value="Thioester_dehydratase-like"/>
</dbReference>
<dbReference type="InterPro" id="IPR002878">
    <property type="entry name" value="ChsH2_C"/>
</dbReference>
<gene>
    <name evidence="3" type="ORF">CE154_005495</name>
</gene>
<protein>
    <submittedName>
        <fullName evidence="3">Zn-ribbon domain-containing OB-fold protein</fullName>
    </submittedName>
</protein>
<feature type="domain" description="ChsH2 C-terminal OB-fold" evidence="1">
    <location>
        <begin position="57"/>
        <end position="122"/>
    </location>
</feature>
<sequence length="140" mass="15490">MNAPAPRPLPAPTDLTAPYWAAARRGQLVIQRCAHCQRHQFYPRSFCMHCMGETLDWVQASGLGRIYTFTVNRRGASAFMAGRTPYAVTIVELEEGVRLMANIVDSRLEDIAIGKPVKVVFEAASDDITLPQFRLADAAP</sequence>
<reference evidence="3 4" key="1">
    <citation type="submission" date="2018-09" db="EMBL/GenBank/DDBJ databases">
        <title>Genome comparison of Alicycliphilus sp. BQ1, a polyurethanolytic bacterium, with its closest phylogenetic relatives Alicycliphilus denitrificans BC and K601, unable to attack polyurethane.</title>
        <authorList>
            <person name="Loza-Tavera H."/>
            <person name="Lozano L."/>
            <person name="Cevallos M."/>
            <person name="Maya-Lucas O."/>
            <person name="Garcia-Mena J."/>
            <person name="Hernandez J."/>
        </authorList>
    </citation>
    <scope>NUCLEOTIDE SEQUENCE [LARGE SCALE GENOMIC DNA]</scope>
    <source>
        <strain evidence="3 4">BQ1</strain>
    </source>
</reference>
<organism evidence="3 4">
    <name type="scientific">Alicycliphilus denitrificans</name>
    <dbReference type="NCBI Taxonomy" id="179636"/>
    <lineage>
        <taxon>Bacteria</taxon>
        <taxon>Pseudomonadati</taxon>
        <taxon>Pseudomonadota</taxon>
        <taxon>Betaproteobacteria</taxon>
        <taxon>Burkholderiales</taxon>
        <taxon>Comamonadaceae</taxon>
        <taxon>Alicycliphilus</taxon>
    </lineage>
</organism>
<dbReference type="PANTHER" id="PTHR34075:SF5">
    <property type="entry name" value="BLR3430 PROTEIN"/>
    <property type="match status" value="1"/>
</dbReference>
<proteinExistence type="predicted"/>